<protein>
    <submittedName>
        <fullName evidence="1">Uncharacterized protein</fullName>
    </submittedName>
</protein>
<dbReference type="Proteomes" id="UP001145742">
    <property type="component" value="Unassembled WGS sequence"/>
</dbReference>
<evidence type="ECO:0000313" key="1">
    <source>
        <dbReference type="EMBL" id="KAJ7409681.1"/>
    </source>
</evidence>
<comment type="caution">
    <text evidence="1">The sequence shown here is derived from an EMBL/GenBank/DDBJ whole genome shotgun (WGS) entry which is preliminary data.</text>
</comment>
<keyword evidence="2" id="KW-1185">Reference proteome</keyword>
<dbReference type="EMBL" id="WHWB01034459">
    <property type="protein sequence ID" value="KAJ7409681.1"/>
    <property type="molecule type" value="Genomic_DNA"/>
</dbReference>
<accession>A0ABQ9D114</accession>
<proteinExistence type="predicted"/>
<evidence type="ECO:0000313" key="2">
    <source>
        <dbReference type="Proteomes" id="UP001145742"/>
    </source>
</evidence>
<sequence>MAPAQKPPSIFLADFFCMIMDHPVLVIIAQKQESSAVPYIWPDIQIKLASPRRLLSCVVAFLWEINAESGAGGATLGFKGLDLKELTSLELIITCPLEPKTQITISVHITHLLIERRPFLHLES</sequence>
<reference evidence="1" key="1">
    <citation type="submission" date="2019-10" db="EMBL/GenBank/DDBJ databases">
        <authorList>
            <person name="Soares A.E.R."/>
            <person name="Aleixo A."/>
            <person name="Schneider P."/>
            <person name="Miyaki C.Y."/>
            <person name="Schneider M.P."/>
            <person name="Mello C."/>
            <person name="Vasconcelos A.T.R."/>
        </authorList>
    </citation>
    <scope>NUCLEOTIDE SEQUENCE</scope>
    <source>
        <tissue evidence="1">Muscle</tissue>
    </source>
</reference>
<gene>
    <name evidence="1" type="ORF">WISP_112959</name>
</gene>
<name>A0ABQ9D114_9PASS</name>
<organism evidence="1 2">
    <name type="scientific">Willisornis vidua</name>
    <name type="common">Xingu scale-backed antbird</name>
    <dbReference type="NCBI Taxonomy" id="1566151"/>
    <lineage>
        <taxon>Eukaryota</taxon>
        <taxon>Metazoa</taxon>
        <taxon>Chordata</taxon>
        <taxon>Craniata</taxon>
        <taxon>Vertebrata</taxon>
        <taxon>Euteleostomi</taxon>
        <taxon>Archelosauria</taxon>
        <taxon>Archosauria</taxon>
        <taxon>Dinosauria</taxon>
        <taxon>Saurischia</taxon>
        <taxon>Theropoda</taxon>
        <taxon>Coelurosauria</taxon>
        <taxon>Aves</taxon>
        <taxon>Neognathae</taxon>
        <taxon>Neoaves</taxon>
        <taxon>Telluraves</taxon>
        <taxon>Australaves</taxon>
        <taxon>Passeriformes</taxon>
        <taxon>Thamnophilidae</taxon>
        <taxon>Willisornis</taxon>
    </lineage>
</organism>